<dbReference type="Proteomes" id="UP000712527">
    <property type="component" value="Unassembled WGS sequence"/>
</dbReference>
<comment type="caution">
    <text evidence="5">The sequence shown here is derived from an EMBL/GenBank/DDBJ whole genome shotgun (WGS) entry which is preliminary data.</text>
</comment>
<protein>
    <submittedName>
        <fullName evidence="5">Amino acid ABC transporter substrate-binding protein</fullName>
    </submittedName>
</protein>
<dbReference type="EMBL" id="JACSNQ010000009">
    <property type="protein sequence ID" value="MBM6775014.1"/>
    <property type="molecule type" value="Genomic_DNA"/>
</dbReference>
<dbReference type="InterPro" id="IPR001638">
    <property type="entry name" value="Solute-binding_3/MltF_N"/>
</dbReference>
<feature type="domain" description="Solute-binding protein family 3/N-terminal" evidence="3">
    <location>
        <begin position="52"/>
        <end position="275"/>
    </location>
</feature>
<dbReference type="Pfam" id="PF00497">
    <property type="entry name" value="SBP_bac_3"/>
    <property type="match status" value="1"/>
</dbReference>
<evidence type="ECO:0000259" key="4">
    <source>
        <dbReference type="SMART" id="SM00079"/>
    </source>
</evidence>
<reference evidence="5 6" key="1">
    <citation type="journal article" date="2021" name="Sci. Rep.">
        <title>The distribution of antibiotic resistance genes in chicken gut microbiota commensals.</title>
        <authorList>
            <person name="Juricova H."/>
            <person name="Matiasovicova J."/>
            <person name="Kubasova T."/>
            <person name="Cejkova D."/>
            <person name="Rychlik I."/>
        </authorList>
    </citation>
    <scope>NUCLEOTIDE SEQUENCE [LARGE SCALE GENOMIC DNA]</scope>
    <source>
        <strain evidence="5 6">An794</strain>
    </source>
</reference>
<evidence type="ECO:0000256" key="1">
    <source>
        <dbReference type="ARBA" id="ARBA00022729"/>
    </source>
</evidence>
<keyword evidence="1 2" id="KW-0732">Signal</keyword>
<dbReference type="SUPFAM" id="SSF53850">
    <property type="entry name" value="Periplasmic binding protein-like II"/>
    <property type="match status" value="1"/>
</dbReference>
<dbReference type="PROSITE" id="PS51257">
    <property type="entry name" value="PROKAR_LIPOPROTEIN"/>
    <property type="match status" value="1"/>
</dbReference>
<accession>A0ABS2F204</accession>
<dbReference type="SMART" id="SM00079">
    <property type="entry name" value="PBPe"/>
    <property type="match status" value="1"/>
</dbReference>
<feature type="domain" description="Ionotropic glutamate receptor C-terminal" evidence="4">
    <location>
        <begin position="52"/>
        <end position="274"/>
    </location>
</feature>
<feature type="signal peptide" evidence="2">
    <location>
        <begin position="1"/>
        <end position="18"/>
    </location>
</feature>
<dbReference type="Gene3D" id="3.40.190.10">
    <property type="entry name" value="Periplasmic binding protein-like II"/>
    <property type="match status" value="2"/>
</dbReference>
<dbReference type="PANTHER" id="PTHR35936">
    <property type="entry name" value="MEMBRANE-BOUND LYTIC MUREIN TRANSGLYCOSYLASE F"/>
    <property type="match status" value="1"/>
</dbReference>
<evidence type="ECO:0000313" key="5">
    <source>
        <dbReference type="EMBL" id="MBM6775014.1"/>
    </source>
</evidence>
<gene>
    <name evidence="5" type="ORF">H9X80_05615</name>
</gene>
<evidence type="ECO:0000256" key="2">
    <source>
        <dbReference type="SAM" id="SignalP"/>
    </source>
</evidence>
<keyword evidence="6" id="KW-1185">Reference proteome</keyword>
<evidence type="ECO:0000313" key="6">
    <source>
        <dbReference type="Proteomes" id="UP000712527"/>
    </source>
</evidence>
<dbReference type="InterPro" id="IPR001320">
    <property type="entry name" value="Iontro_rcpt_C"/>
</dbReference>
<dbReference type="PANTHER" id="PTHR35936:SF19">
    <property type="entry name" value="AMINO-ACID-BINDING PROTEIN YXEM-RELATED"/>
    <property type="match status" value="1"/>
</dbReference>
<dbReference type="CDD" id="cd13530">
    <property type="entry name" value="PBP2_peptides_like"/>
    <property type="match status" value="1"/>
</dbReference>
<proteinExistence type="predicted"/>
<evidence type="ECO:0000259" key="3">
    <source>
        <dbReference type="SMART" id="SM00062"/>
    </source>
</evidence>
<feature type="chain" id="PRO_5045638819" evidence="2">
    <location>
        <begin position="19"/>
        <end position="276"/>
    </location>
</feature>
<name>A0ABS2F204_9ACTN</name>
<organism evidence="5 6">
    <name type="scientific">Olsenella profusa</name>
    <dbReference type="NCBI Taxonomy" id="138595"/>
    <lineage>
        <taxon>Bacteria</taxon>
        <taxon>Bacillati</taxon>
        <taxon>Actinomycetota</taxon>
        <taxon>Coriobacteriia</taxon>
        <taxon>Coriobacteriales</taxon>
        <taxon>Atopobiaceae</taxon>
        <taxon>Olsenella</taxon>
    </lineage>
</organism>
<dbReference type="SMART" id="SM00062">
    <property type="entry name" value="PBPb"/>
    <property type="match status" value="1"/>
</dbReference>
<dbReference type="RefSeq" id="WP_204793357.1">
    <property type="nucleotide sequence ID" value="NZ_JACSNQ010000009.1"/>
</dbReference>
<sequence>MKLSSRIAGGLVVACALAVTIAGCSGGGQTSTPVSTDGGDDQAAYTLVEDGKLIVASDLANPPLDYVEEGSTEAMGFEVDLMGAVCDKLGLTCEYLPAMKFDSIIPLIQQGGRADVGVSNFTITDERREQIDFTDPYLDSNLGIVTRSDAQATSEDALNAEGMRIAVQSGSTGAAWAEEHLPNAEVVSLDDPVLSVTGVSAGQYDAAVADLPVMQYLANSYDNCQVAVEIPTGEQYGIVVSKDNPGLTEAINEALSELEQDGTISDLEVKWFGTEL</sequence>